<dbReference type="EMBL" id="JAKMXF010000221">
    <property type="protein sequence ID" value="KAI6654949.1"/>
    <property type="molecule type" value="Genomic_DNA"/>
</dbReference>
<dbReference type="InterPro" id="IPR001258">
    <property type="entry name" value="NHL_repeat"/>
</dbReference>
<proteinExistence type="predicted"/>
<keyword evidence="1" id="KW-0677">Repeat</keyword>
<feature type="repeat" description="NHL" evidence="2">
    <location>
        <begin position="373"/>
        <end position="414"/>
    </location>
</feature>
<dbReference type="PANTHER" id="PTHR24104">
    <property type="entry name" value="E3 UBIQUITIN-PROTEIN LIGASE NHLRC1-RELATED"/>
    <property type="match status" value="1"/>
</dbReference>
<dbReference type="GO" id="GO:0043161">
    <property type="term" value="P:proteasome-mediated ubiquitin-dependent protein catabolic process"/>
    <property type="evidence" value="ECO:0007669"/>
    <property type="project" value="TreeGrafter"/>
</dbReference>
<evidence type="ECO:0000256" key="2">
    <source>
        <dbReference type="PROSITE-ProRule" id="PRU00504"/>
    </source>
</evidence>
<organism evidence="3 4">
    <name type="scientific">Oopsacas minuta</name>
    <dbReference type="NCBI Taxonomy" id="111878"/>
    <lineage>
        <taxon>Eukaryota</taxon>
        <taxon>Metazoa</taxon>
        <taxon>Porifera</taxon>
        <taxon>Hexactinellida</taxon>
        <taxon>Hexasterophora</taxon>
        <taxon>Lyssacinosida</taxon>
        <taxon>Leucopsacidae</taxon>
        <taxon>Oopsacas</taxon>
    </lineage>
</organism>
<dbReference type="Pfam" id="PF01436">
    <property type="entry name" value="NHL"/>
    <property type="match status" value="1"/>
</dbReference>
<reference evidence="3 4" key="1">
    <citation type="journal article" date="2023" name="BMC Biol.">
        <title>The compact genome of the sponge Oopsacas minuta (Hexactinellida) is lacking key metazoan core genes.</title>
        <authorList>
            <person name="Santini S."/>
            <person name="Schenkelaars Q."/>
            <person name="Jourda C."/>
            <person name="Duchesne M."/>
            <person name="Belahbib H."/>
            <person name="Rocher C."/>
            <person name="Selva M."/>
            <person name="Riesgo A."/>
            <person name="Vervoort M."/>
            <person name="Leys S.P."/>
            <person name="Kodjabachian L."/>
            <person name="Le Bivic A."/>
            <person name="Borchiellini C."/>
            <person name="Claverie J.M."/>
            <person name="Renard E."/>
        </authorList>
    </citation>
    <scope>NUCLEOTIDE SEQUENCE [LARGE SCALE GENOMIC DNA]</scope>
    <source>
        <strain evidence="3">SPO-2</strain>
    </source>
</reference>
<comment type="caution">
    <text evidence="3">The sequence shown here is derived from an EMBL/GenBank/DDBJ whole genome shotgun (WGS) entry which is preliminary data.</text>
</comment>
<dbReference type="GO" id="GO:0000209">
    <property type="term" value="P:protein polyubiquitination"/>
    <property type="evidence" value="ECO:0007669"/>
    <property type="project" value="TreeGrafter"/>
</dbReference>
<dbReference type="PANTHER" id="PTHR24104:SF25">
    <property type="entry name" value="PROTEIN LIN-41"/>
    <property type="match status" value="1"/>
</dbReference>
<dbReference type="InterPro" id="IPR050952">
    <property type="entry name" value="TRIM-NHL_E3_ligases"/>
</dbReference>
<keyword evidence="4" id="KW-1185">Reference proteome</keyword>
<evidence type="ECO:0000313" key="3">
    <source>
        <dbReference type="EMBL" id="KAI6654949.1"/>
    </source>
</evidence>
<dbReference type="AlphaFoldDB" id="A0AAV7K2Z2"/>
<dbReference type="InterPro" id="IPR011042">
    <property type="entry name" value="6-blade_b-propeller_TolB-like"/>
</dbReference>
<feature type="repeat" description="NHL" evidence="2">
    <location>
        <begin position="159"/>
        <end position="197"/>
    </location>
</feature>
<sequence>MANRNFRSSFLKQAEVSIDRLREEIRQKRTEVKVKFADFREALDKKEVEIYERLDSILLKVIKPVTHTRAIIEQLIEGTAAVEGKFEHNELHRFRTETLERIEQEIQELEERPLAEIPSAKLKWDLNLLDRTIMEVCQVVEGPCPYEERGVVMMACGDKGSGEEEIFTPTGVAIDEENGDIYVADCNMNRIQIFSDTGKYQSTIRDIDYPRRLILDTHNIFVTCNISGGALIKLNKMHPQDRYHKSEGEYISDITFDKNNRILGCVYSKPIVIIWDKDLKKIEEVQLHTQHFEKGTTKSQKVVATHNAIIVLFTGSCYPLQSFIWKGYALRPIIYNDQLSGAKMFCQDYEGNFIIVNNQMHEVKIFTPEGKYVTTLGVKGEEKGTFTDPLSVAVTRSGRIIVLDMKKNLMIQMF</sequence>
<evidence type="ECO:0000313" key="4">
    <source>
        <dbReference type="Proteomes" id="UP001165289"/>
    </source>
</evidence>
<dbReference type="GO" id="GO:0061630">
    <property type="term" value="F:ubiquitin protein ligase activity"/>
    <property type="evidence" value="ECO:0007669"/>
    <property type="project" value="TreeGrafter"/>
</dbReference>
<protein>
    <submittedName>
        <fullName evidence="3">E3 ubiquitin-protein ligase TRIM71</fullName>
    </submittedName>
</protein>
<name>A0AAV7K2Z2_9METZ</name>
<evidence type="ECO:0000256" key="1">
    <source>
        <dbReference type="ARBA" id="ARBA00022737"/>
    </source>
</evidence>
<dbReference type="GO" id="GO:0008270">
    <property type="term" value="F:zinc ion binding"/>
    <property type="evidence" value="ECO:0007669"/>
    <property type="project" value="UniProtKB-KW"/>
</dbReference>
<gene>
    <name evidence="3" type="ORF">LOD99_2827</name>
</gene>
<accession>A0AAV7K2Z2</accession>
<dbReference type="PROSITE" id="PS51125">
    <property type="entry name" value="NHL"/>
    <property type="match status" value="2"/>
</dbReference>
<dbReference type="Gene3D" id="2.120.10.30">
    <property type="entry name" value="TolB, C-terminal domain"/>
    <property type="match status" value="1"/>
</dbReference>
<dbReference type="SUPFAM" id="SSF101898">
    <property type="entry name" value="NHL repeat"/>
    <property type="match status" value="1"/>
</dbReference>
<dbReference type="Proteomes" id="UP001165289">
    <property type="component" value="Unassembled WGS sequence"/>
</dbReference>